<accession>A0AC34FZA9</accession>
<reference evidence="2" key="1">
    <citation type="submission" date="2022-11" db="UniProtKB">
        <authorList>
            <consortium name="WormBaseParasite"/>
        </authorList>
    </citation>
    <scope>IDENTIFICATION</scope>
</reference>
<evidence type="ECO:0000313" key="2">
    <source>
        <dbReference type="WBParaSite" id="ES5_v2.g22803.t1"/>
    </source>
</evidence>
<name>A0AC34FZA9_9BILA</name>
<evidence type="ECO:0000313" key="1">
    <source>
        <dbReference type="Proteomes" id="UP000887579"/>
    </source>
</evidence>
<dbReference type="WBParaSite" id="ES5_v2.g22803.t1">
    <property type="protein sequence ID" value="ES5_v2.g22803.t1"/>
    <property type="gene ID" value="ES5_v2.g22803"/>
</dbReference>
<dbReference type="Proteomes" id="UP000887579">
    <property type="component" value="Unplaced"/>
</dbReference>
<sequence>MHIRNSFLEVLVDEQWQTFDASLDETALTLAPCNEQFMDETFGAKKRNVRVVKEEGGGLGISILGGTENNTPIMISKIFPGMAVDRTRQLFVGDVILAVNGESLINARHDEAVRALKKAGKVVNLTVQYMKDTRLRREDTLQRLQWDDDEWSQNESIDGARSFSLKLAFVTRSSLEHDDTENRTFEIRSQSGRYSLTLRCSSANEADAWFESVHACSESLMVQALAQVNLVLGQNPQVRKMGWLAEQVQYMKDTRLRREDTLQRLQWDDDEWSQNESIDGARSFSLKLAFVTRSSLEHDDTENRTFEIRSQSGRYSLTLRCSSANEADAWFESVHACSESLMVQALAQVNLVLGQNPQVRKMGWLAEQGVQDGILVWRPVFVALTTNDLLFYDSVPAIKHEWASPRITRPLIATRVVDTTSRTFPVIAGLSDLISFTTRTGTQQGIRSHLFRIETHRDLAAWVKAIIQCTYEACEDVGQLSTPCLWQERPCELVINLEKGVSLLSQDSGELLWQNPFASIRATGDDGQKFLWIDFGIPTGEIEVDLLGSPKPVVFILHTFLATKVFQLGLYA</sequence>
<protein>
    <submittedName>
        <fullName evidence="2">Syntrophin</fullName>
    </submittedName>
</protein>
<proteinExistence type="predicted"/>
<organism evidence="1 2">
    <name type="scientific">Panagrolaimus sp. ES5</name>
    <dbReference type="NCBI Taxonomy" id="591445"/>
    <lineage>
        <taxon>Eukaryota</taxon>
        <taxon>Metazoa</taxon>
        <taxon>Ecdysozoa</taxon>
        <taxon>Nematoda</taxon>
        <taxon>Chromadorea</taxon>
        <taxon>Rhabditida</taxon>
        <taxon>Tylenchina</taxon>
        <taxon>Panagrolaimomorpha</taxon>
        <taxon>Panagrolaimoidea</taxon>
        <taxon>Panagrolaimidae</taxon>
        <taxon>Panagrolaimus</taxon>
    </lineage>
</organism>